<dbReference type="Gene3D" id="3.40.605.10">
    <property type="entry name" value="Aldehyde Dehydrogenase, Chain A, domain 1"/>
    <property type="match status" value="1"/>
</dbReference>
<dbReference type="InterPro" id="IPR016161">
    <property type="entry name" value="Ald_DH/histidinol_DH"/>
</dbReference>
<name>A0A2G1QQZ9_9HYPH</name>
<accession>A0A2G1QQZ9</accession>
<evidence type="ECO:0000259" key="3">
    <source>
        <dbReference type="Pfam" id="PF00171"/>
    </source>
</evidence>
<dbReference type="Pfam" id="PF00171">
    <property type="entry name" value="Aldedh"/>
    <property type="match status" value="1"/>
</dbReference>
<dbReference type="AlphaFoldDB" id="A0A2G1QQZ9"/>
<evidence type="ECO:0000313" key="5">
    <source>
        <dbReference type="Proteomes" id="UP000221168"/>
    </source>
</evidence>
<dbReference type="Gene3D" id="3.40.309.10">
    <property type="entry name" value="Aldehyde Dehydrogenase, Chain A, domain 2"/>
    <property type="match status" value="1"/>
</dbReference>
<proteinExistence type="inferred from homology"/>
<dbReference type="PANTHER" id="PTHR43353">
    <property type="entry name" value="SUCCINATE-SEMIALDEHYDE DEHYDROGENASE, MITOCHONDRIAL"/>
    <property type="match status" value="1"/>
</dbReference>
<dbReference type="RefSeq" id="WP_099304216.1">
    <property type="nucleotide sequence ID" value="NZ_PDVP01000002.1"/>
</dbReference>
<dbReference type="PANTHER" id="PTHR43353:SF5">
    <property type="entry name" value="SUCCINATE-SEMIALDEHYDE DEHYDROGENASE, MITOCHONDRIAL"/>
    <property type="match status" value="1"/>
</dbReference>
<dbReference type="EMBL" id="PDVP01000002">
    <property type="protein sequence ID" value="PHP67925.1"/>
    <property type="molecule type" value="Genomic_DNA"/>
</dbReference>
<sequence length="479" mass="50798">MDMFIDGDWRTSATGKTMPVIDPATGETFETVPDGEAGDADLAVASAARAFETWRHVPMAERVRLQKKCAQAMRDNAEAVGALLNRELGRPLPACIAEISRSADLLDIYAEEGLRLNATFALGSTPGEKTIVTRDPVGVVIAITPFNYPVTLLMFKLGAALIAGCTVVAKPAEDTPLSTLKLADLFFQAGLPAGVFNVVTGSGRGIGAALIEHPVPRKIAFTGGTAAGKAIAAAATGTLKRLTLELGGQSAAVICADADLAKATDAIVRHGFANSGQFCYRVNRVYVERPVYADVLAMLSEKTARLTLAPAGGTGDLGPLVNEKIYANSAAQTEDARRKGARILTGGNRKTGPGFDKGFYFPPTIIADATHEMLILTEETFGPVIGICPVDSPAEALRHANASRYGLAGFVFTRDLARGLSLCEGMEAGSVWLNDIQRSSHHVPFGGMKESGLGREKGRYGVESYLEYKTIYLSYEVPE</sequence>
<dbReference type="Proteomes" id="UP000221168">
    <property type="component" value="Unassembled WGS sequence"/>
</dbReference>
<keyword evidence="5" id="KW-1185">Reference proteome</keyword>
<dbReference type="SUPFAM" id="SSF53720">
    <property type="entry name" value="ALDH-like"/>
    <property type="match status" value="1"/>
</dbReference>
<organism evidence="4 5">
    <name type="scientific">Zhengella mangrovi</name>
    <dbReference type="NCBI Taxonomy" id="1982044"/>
    <lineage>
        <taxon>Bacteria</taxon>
        <taxon>Pseudomonadati</taxon>
        <taxon>Pseudomonadota</taxon>
        <taxon>Alphaproteobacteria</taxon>
        <taxon>Hyphomicrobiales</taxon>
        <taxon>Notoacmeibacteraceae</taxon>
        <taxon>Zhengella</taxon>
    </lineage>
</organism>
<reference evidence="4 5" key="1">
    <citation type="submission" date="2017-10" db="EMBL/GenBank/DDBJ databases">
        <title>Sedimentibacterium mangrovi gen. nov., sp. nov., a novel member of family Phyllobacteriacea isolated from mangrove sediment.</title>
        <authorList>
            <person name="Liao H."/>
            <person name="Tian Y."/>
        </authorList>
    </citation>
    <scope>NUCLEOTIDE SEQUENCE [LARGE SCALE GENOMIC DNA]</scope>
    <source>
        <strain evidence="4 5">X9-2-2</strain>
    </source>
</reference>
<feature type="domain" description="Aldehyde dehydrogenase" evidence="3">
    <location>
        <begin position="9"/>
        <end position="471"/>
    </location>
</feature>
<protein>
    <submittedName>
        <fullName evidence="4">NAD-dependent succinate-semialdehyde dehydrogenase</fullName>
    </submittedName>
</protein>
<evidence type="ECO:0000256" key="1">
    <source>
        <dbReference type="ARBA" id="ARBA00009986"/>
    </source>
</evidence>
<dbReference type="InterPro" id="IPR016163">
    <property type="entry name" value="Ald_DH_C"/>
</dbReference>
<evidence type="ECO:0000256" key="2">
    <source>
        <dbReference type="ARBA" id="ARBA00023002"/>
    </source>
</evidence>
<dbReference type="InterPro" id="IPR050740">
    <property type="entry name" value="Aldehyde_DH_Superfamily"/>
</dbReference>
<keyword evidence="2" id="KW-0560">Oxidoreductase</keyword>
<dbReference type="GO" id="GO:0016620">
    <property type="term" value="F:oxidoreductase activity, acting on the aldehyde or oxo group of donors, NAD or NADP as acceptor"/>
    <property type="evidence" value="ECO:0007669"/>
    <property type="project" value="InterPro"/>
</dbReference>
<dbReference type="InterPro" id="IPR015590">
    <property type="entry name" value="Aldehyde_DH_dom"/>
</dbReference>
<dbReference type="FunFam" id="3.40.605.10:FF:000007">
    <property type="entry name" value="NAD/NADP-dependent betaine aldehyde dehydrogenase"/>
    <property type="match status" value="1"/>
</dbReference>
<dbReference type="OrthoDB" id="9812625at2"/>
<comment type="similarity">
    <text evidence="1">Belongs to the aldehyde dehydrogenase family.</text>
</comment>
<evidence type="ECO:0000313" key="4">
    <source>
        <dbReference type="EMBL" id="PHP67925.1"/>
    </source>
</evidence>
<comment type="caution">
    <text evidence="4">The sequence shown here is derived from an EMBL/GenBank/DDBJ whole genome shotgun (WGS) entry which is preliminary data.</text>
</comment>
<dbReference type="InterPro" id="IPR016162">
    <property type="entry name" value="Ald_DH_N"/>
</dbReference>
<gene>
    <name evidence="4" type="ORF">CSC94_04385</name>
</gene>